<sequence length="141" mass="15560">MKFTGHFTGIKLDLEKYRQRLRDHMVVELHNIAKIWLSAVTGRVPVWSGMSQGSLLKLSEMVGGRIVISPLVSSRVPKGRALGTAKPTYGPNDFIIEISTAVPHYVLQEYENVGISKSAPWLSFAAGASAYHQAVRTTRLP</sequence>
<accession>X0ZP45</accession>
<reference evidence="1" key="1">
    <citation type="journal article" date="2014" name="Front. Microbiol.">
        <title>High frequency of phylogenetically diverse reductive dehalogenase-homologous genes in deep subseafloor sedimentary metagenomes.</title>
        <authorList>
            <person name="Kawai M."/>
            <person name="Futagami T."/>
            <person name="Toyoda A."/>
            <person name="Takaki Y."/>
            <person name="Nishi S."/>
            <person name="Hori S."/>
            <person name="Arai W."/>
            <person name="Tsubouchi T."/>
            <person name="Morono Y."/>
            <person name="Uchiyama I."/>
            <person name="Ito T."/>
            <person name="Fujiyama A."/>
            <person name="Inagaki F."/>
            <person name="Takami H."/>
        </authorList>
    </citation>
    <scope>NUCLEOTIDE SEQUENCE</scope>
    <source>
        <strain evidence="1">Expedition CK06-06</strain>
    </source>
</reference>
<dbReference type="EMBL" id="BART01005018">
    <property type="protein sequence ID" value="GAG59837.1"/>
    <property type="molecule type" value="Genomic_DNA"/>
</dbReference>
<evidence type="ECO:0000313" key="1">
    <source>
        <dbReference type="EMBL" id="GAG59837.1"/>
    </source>
</evidence>
<comment type="caution">
    <text evidence="1">The sequence shown here is derived from an EMBL/GenBank/DDBJ whole genome shotgun (WGS) entry which is preliminary data.</text>
</comment>
<feature type="non-terminal residue" evidence="1">
    <location>
        <position position="141"/>
    </location>
</feature>
<protein>
    <submittedName>
        <fullName evidence="1">Uncharacterized protein</fullName>
    </submittedName>
</protein>
<dbReference type="AlphaFoldDB" id="X0ZP45"/>
<proteinExistence type="predicted"/>
<gene>
    <name evidence="1" type="ORF">S01H4_12024</name>
</gene>
<name>X0ZP45_9ZZZZ</name>
<organism evidence="1">
    <name type="scientific">marine sediment metagenome</name>
    <dbReference type="NCBI Taxonomy" id="412755"/>
    <lineage>
        <taxon>unclassified sequences</taxon>
        <taxon>metagenomes</taxon>
        <taxon>ecological metagenomes</taxon>
    </lineage>
</organism>